<evidence type="ECO:0000313" key="9">
    <source>
        <dbReference type="EMBL" id="RKV32356.1"/>
    </source>
</evidence>
<evidence type="ECO:0000313" key="14">
    <source>
        <dbReference type="EMBL" id="TLR85702.1"/>
    </source>
</evidence>
<reference evidence="7 17" key="4">
    <citation type="journal article" date="2017" name="Gut Pathog.">
        <title>Phylogenomics of Colombian Helicobacter pylori isolates.</title>
        <authorList>
            <person name="Gutierrez-Escobar A.J."/>
            <person name="Trujillo E."/>
            <person name="Acevedo O."/>
            <person name="Bravo M.M."/>
        </authorList>
    </citation>
    <scope>NUCLEOTIDE SEQUENCE [LARGE SCALE GENOMIC DNA]</scope>
    <source>
        <strain evidence="7 17">22151</strain>
    </source>
</reference>
<dbReference type="EMBL" id="JAVKQK010000021">
    <property type="protein sequence ID" value="MDU9790442.1"/>
    <property type="molecule type" value="Genomic_DNA"/>
</dbReference>
<dbReference type="Proteomes" id="UP000220907">
    <property type="component" value="Unassembled WGS sequence"/>
</dbReference>
<dbReference type="Proteomes" id="UP000236568">
    <property type="component" value="Chromosome"/>
</dbReference>
<accession>A0A024C1W1</accession>
<dbReference type="EMBL" id="QEHH01000001">
    <property type="protein sequence ID" value="RKV61245.1"/>
    <property type="molecule type" value="Genomic_DNA"/>
</dbReference>
<evidence type="ECO:0000313" key="25">
    <source>
        <dbReference type="Proteomes" id="UP000318399"/>
    </source>
</evidence>
<sequence length="87" mass="10006">MIILSASVKNLREISVKEKFLWLNAKSYLISVFAPFILLPWIDLLSAFLLYLGFLALFSVLEFFDEDIADIIVAKSKIKTKTKCYRA</sequence>
<dbReference type="Proteomes" id="UP000279456">
    <property type="component" value="Unassembled WGS sequence"/>
</dbReference>
<evidence type="ECO:0000313" key="22">
    <source>
        <dbReference type="Proteomes" id="UP000288766"/>
    </source>
</evidence>
<reference evidence="5" key="11">
    <citation type="submission" date="2023-08" db="EMBL/GenBank/DDBJ databases">
        <title>First insite into the whole-genome sequence variations in clarithromycin resistant Helicobacter pylori clinical isolates in Russia.</title>
        <authorList>
            <person name="Starkova D.A."/>
            <person name="Svarval A.V."/>
            <person name="Polev D.E."/>
            <person name="Saitova A.T."/>
            <person name="Gladyshev N.S."/>
            <person name="Egorova S.A."/>
        </authorList>
    </citation>
    <scope>NUCLEOTIDE SEQUENCE</scope>
    <source>
        <strain evidence="5">HP96</strain>
    </source>
</reference>
<dbReference type="EMBL" id="CP011485">
    <property type="protein sequence ID" value="ANH46313.1"/>
    <property type="molecule type" value="Genomic_DNA"/>
</dbReference>
<evidence type="ECO:0000313" key="5">
    <source>
        <dbReference type="EMBL" id="MDU9790442.1"/>
    </source>
</evidence>
<reference evidence="3 18" key="6">
    <citation type="submission" date="2018-02" db="EMBL/GenBank/DDBJ databases">
        <title>N4-cytosine DNA methylation regulates transcription and pathogenesis in Helicobacter pylori.</title>
        <authorList>
            <person name="Kumar S."/>
            <person name="Karmakar B.C."/>
            <person name="Nagarajan D."/>
            <person name="Mukhopadhyay A.K."/>
            <person name="Rao D.N."/>
        </authorList>
    </citation>
    <scope>NUCLEOTIDE SEQUENCE [LARGE SCALE GENOMIC DNA]</scope>
    <source>
        <strain evidence="3 18">26695-dRdM2</strain>
    </source>
</reference>
<evidence type="ECO:0000313" key="20">
    <source>
        <dbReference type="Proteomes" id="UP000279456"/>
    </source>
</evidence>
<dbReference type="EMBL" id="QEGO01000001">
    <property type="protein sequence ID" value="RKV32356.1"/>
    <property type="molecule type" value="Genomic_DNA"/>
</dbReference>
<organism evidence="6 25">
    <name type="scientific">Helicobacter pylori</name>
    <name type="common">Campylobacter pylori</name>
    <dbReference type="NCBI Taxonomy" id="210"/>
    <lineage>
        <taxon>Bacteria</taxon>
        <taxon>Pseudomonadati</taxon>
        <taxon>Campylobacterota</taxon>
        <taxon>Epsilonproteobacteria</taxon>
        <taxon>Campylobacterales</taxon>
        <taxon>Helicobacteraceae</taxon>
        <taxon>Helicobacter</taxon>
    </lineage>
</organism>
<dbReference type="AlphaFoldDB" id="A0A024C1W1"/>
<keyword evidence="1" id="KW-0812">Transmembrane</keyword>
<evidence type="ECO:0000313" key="16">
    <source>
        <dbReference type="Proteomes" id="UP000078049"/>
    </source>
</evidence>
<dbReference type="Proteomes" id="UP000288704">
    <property type="component" value="Unassembled WGS sequence"/>
</dbReference>
<evidence type="ECO:0000313" key="19">
    <source>
        <dbReference type="Proteomes" id="UP000267086"/>
    </source>
</evidence>
<keyword evidence="1" id="KW-0472">Membrane</keyword>
<dbReference type="PATRIC" id="fig|1111674.3.peg.292"/>
<reference evidence="3 18" key="5">
    <citation type="submission" date="2018-01" db="EMBL/GenBank/DDBJ databases">
        <authorList>
            <person name="Morgan R.D."/>
        </authorList>
    </citation>
    <scope>NUCLEOTIDE SEQUENCE [LARGE SCALE GENOMIC DNA]</scope>
    <source>
        <strain evidence="3 18">26695-dRdM2</strain>
    </source>
</reference>
<evidence type="ECO:0000256" key="1">
    <source>
        <dbReference type="SAM" id="Phobius"/>
    </source>
</evidence>
<dbReference type="Proteomes" id="UP000267086">
    <property type="component" value="Unassembled WGS sequence"/>
</dbReference>
<evidence type="ECO:0000313" key="12">
    <source>
        <dbReference type="EMBL" id="RVZ36029.1"/>
    </source>
</evidence>
<evidence type="ECO:0000313" key="26">
    <source>
        <dbReference type="Proteomes" id="UP000320851"/>
    </source>
</evidence>
<evidence type="ECO:0000313" key="21">
    <source>
        <dbReference type="Proteomes" id="UP000288704"/>
    </source>
</evidence>
<dbReference type="Proteomes" id="UP000320851">
    <property type="component" value="Chromosome"/>
</dbReference>
<dbReference type="EMBL" id="VAPN01000002">
    <property type="protein sequence ID" value="TLR85702.1"/>
    <property type="molecule type" value="Genomic_DNA"/>
</dbReference>
<feature type="transmembrane region" description="Helical" evidence="1">
    <location>
        <begin position="21"/>
        <end position="42"/>
    </location>
</feature>
<dbReference type="EMBL" id="CP026324">
    <property type="protein sequence ID" value="AUV78752.1"/>
    <property type="molecule type" value="Genomic_DNA"/>
</dbReference>
<dbReference type="Proteomes" id="UP000318399">
    <property type="component" value="Unassembled WGS sequence"/>
</dbReference>
<protein>
    <submittedName>
        <fullName evidence="6">Competence protein ComB</fullName>
    </submittedName>
</protein>
<dbReference type="OMA" id="DIADIIM"/>
<dbReference type="Proteomes" id="UP000306692">
    <property type="component" value="Unassembled WGS sequence"/>
</dbReference>
<evidence type="ECO:0000313" key="18">
    <source>
        <dbReference type="Proteomes" id="UP000236568"/>
    </source>
</evidence>
<evidence type="ECO:0000313" key="11">
    <source>
        <dbReference type="EMBL" id="RVY27255.1"/>
    </source>
</evidence>
<dbReference type="EMBL" id="RJHK01000002">
    <property type="protein sequence ID" value="RVZ36029.1"/>
    <property type="molecule type" value="Genomic_DNA"/>
</dbReference>
<reference evidence="4 15" key="2">
    <citation type="submission" date="2015-08" db="EMBL/GenBank/DDBJ databases">
        <title>Comparative genomics of Helicobacter pylori strains.</title>
        <authorList>
            <person name="Kumar N."/>
            <person name="Albert M.J."/>
            <person name="Al-Akbal H.M."/>
            <person name="Ahmed N."/>
        </authorList>
    </citation>
    <scope>NUCLEOTIDE SEQUENCE [LARGE SCALE GENOMIC DNA]</scope>
    <source>
        <strain evidence="4 15">59</strain>
    </source>
</reference>
<dbReference type="EMBL" id="MUOR01000019">
    <property type="protein sequence ID" value="OOP96384.1"/>
    <property type="molecule type" value="Genomic_DNA"/>
</dbReference>
<dbReference type="EMBL" id="CP024948">
    <property type="protein sequence ID" value="QDY61351.1"/>
    <property type="molecule type" value="Genomic_DNA"/>
</dbReference>
<reference evidence="8 26" key="10">
    <citation type="journal article" date="2019" name="Sci. Rep.">
        <title>Evolutionary mechanism leading to the multi-cagA genotype in Helicobacter pylori.</title>
        <authorList>
            <person name="Su H."/>
            <person name="Tissera K."/>
            <person name="Jang S."/>
            <person name="Choi Y.H."/>
            <person name="Kim A."/>
            <person name="Cho Y.J."/>
            <person name="Li M."/>
            <person name="Gunawardhana N."/>
            <person name="Merrell D.S."/>
            <person name="Ge L."/>
            <person name="Cha J.H."/>
        </authorList>
    </citation>
    <scope>NUCLEOTIDE SEQUENCE [LARGE SCALE GENOMIC DNA]</scope>
    <source>
        <strain evidence="8 26">B140</strain>
    </source>
</reference>
<dbReference type="Proteomes" id="UP001262343">
    <property type="component" value="Unassembled WGS sequence"/>
</dbReference>
<dbReference type="Proteomes" id="UP000078049">
    <property type="component" value="Chromosome"/>
</dbReference>
<evidence type="ECO:0000313" key="23">
    <source>
        <dbReference type="Proteomes" id="UP000289024"/>
    </source>
</evidence>
<dbReference type="EMBL" id="MBGX01000001">
    <property type="protein sequence ID" value="PDW48058.1"/>
    <property type="molecule type" value="Genomic_DNA"/>
</dbReference>
<dbReference type="EMBL" id="RJEO01000025">
    <property type="protein sequence ID" value="RVY27255.1"/>
    <property type="molecule type" value="Genomic_DNA"/>
</dbReference>
<evidence type="ECO:0000313" key="2">
    <source>
        <dbReference type="EMBL" id="ANH46313.1"/>
    </source>
</evidence>
<evidence type="ECO:0000313" key="17">
    <source>
        <dbReference type="Proteomes" id="UP000220907"/>
    </source>
</evidence>
<gene>
    <name evidence="2" type="ORF">AA973_00090</name>
    <name evidence="4" type="ORF">AM496_06550</name>
    <name evidence="6" type="ORF">B0X41_01345</name>
    <name evidence="7" type="ORF">BB432_00950</name>
    <name evidence="3" type="ORF">C2842_00100</name>
    <name evidence="8" type="ORF">CV728_07820</name>
    <name evidence="9" type="ORF">DD751_00480</name>
    <name evidence="10" type="ORF">DD776_00500</name>
    <name evidence="12" type="ORF">EC547_01610</name>
    <name evidence="13" type="ORF">EC574_02930</name>
    <name evidence="11" type="ORF">ECC12_07600</name>
    <name evidence="14" type="ORF">EGM89_02540</name>
    <name evidence="5" type="ORF">RGC53_06480</name>
</gene>
<evidence type="ECO:0000313" key="15">
    <source>
        <dbReference type="Proteomes" id="UP000037777"/>
    </source>
</evidence>
<evidence type="ECO:0000313" key="7">
    <source>
        <dbReference type="EMBL" id="PDW48058.1"/>
    </source>
</evidence>
<reference evidence="14 24" key="9">
    <citation type="submission" date="2018-11" db="EMBL/GenBank/DDBJ databases">
        <title>The project aimed at sequencing of H. pylori N6 laboratory stock and two of its isogenic mutants deficient in activity of a serine protease HtrA in order to find the possible suppressor mutations.</title>
        <authorList>
            <person name="Strapagiel D."/>
            <person name="Lach J."/>
            <person name="Zarzecka U."/>
            <person name="Backert S."/>
            <person name="Pawlik A."/>
        </authorList>
    </citation>
    <scope>NUCLEOTIDE SEQUENCE [LARGE SCALE GENOMIC DNA]</scope>
    <source>
        <strain evidence="14 24">N6</strain>
    </source>
</reference>
<dbReference type="Proteomes" id="UP000289024">
    <property type="component" value="Unassembled WGS sequence"/>
</dbReference>
<keyword evidence="1" id="KW-1133">Transmembrane helix</keyword>
<evidence type="ECO:0000313" key="4">
    <source>
        <dbReference type="EMBL" id="KOS32242.1"/>
    </source>
</evidence>
<dbReference type="EMBL" id="LIXH01000035">
    <property type="protein sequence ID" value="KOS32242.1"/>
    <property type="molecule type" value="Genomic_DNA"/>
</dbReference>
<evidence type="ECO:0000313" key="8">
    <source>
        <dbReference type="EMBL" id="QDY61351.1"/>
    </source>
</evidence>
<evidence type="ECO:0000313" key="13">
    <source>
        <dbReference type="EMBL" id="RVZ64370.1"/>
    </source>
</evidence>
<evidence type="ECO:0000313" key="24">
    <source>
        <dbReference type="Proteomes" id="UP000306692"/>
    </source>
</evidence>
<evidence type="ECO:0000313" key="3">
    <source>
        <dbReference type="EMBL" id="AUV78752.1"/>
    </source>
</evidence>
<feature type="transmembrane region" description="Helical" evidence="1">
    <location>
        <begin position="48"/>
        <end position="64"/>
    </location>
</feature>
<evidence type="ECO:0000313" key="6">
    <source>
        <dbReference type="EMBL" id="OOP96384.1"/>
    </source>
</evidence>
<dbReference type="Proteomes" id="UP000288766">
    <property type="component" value="Unassembled WGS sequence"/>
</dbReference>
<reference evidence="6 25" key="3">
    <citation type="journal article" date="2017" name="Front. Cell. Infect. Microbiol.">
        <title>Whole Genome Sequence and Phylogenetic Analysis Show Helicobacter pylori Strains from Latin America Have Followed a Unique Evolution Pathway.</title>
        <authorList>
            <person name="Munoz-Ramirez Z.Y."/>
            <person name="Mendez-Tenorio A."/>
            <person name="Kato I."/>
            <person name="Bravo M.M."/>
            <person name="Rizzato C."/>
            <person name="Thorell K."/>
            <person name="Torres R.C."/>
            <person name="Aviles-Jimenez F."/>
            <person name="Camorlinga M."/>
            <person name="Canzian F."/>
            <person name="Torres J."/>
        </authorList>
    </citation>
    <scope>NUCLEOTIDE SEQUENCE [LARGE SCALE GENOMIC DNA]</scope>
    <source>
        <strain evidence="6 25">CC26084</strain>
    </source>
</reference>
<dbReference type="EMBL" id="RJIC01000003">
    <property type="protein sequence ID" value="RVZ64370.1"/>
    <property type="molecule type" value="Genomic_DNA"/>
</dbReference>
<dbReference type="eggNOG" id="ENOG5031ANH">
    <property type="taxonomic scope" value="Bacteria"/>
</dbReference>
<dbReference type="Proteomes" id="UP000037777">
    <property type="component" value="Unassembled WGS sequence"/>
</dbReference>
<evidence type="ECO:0000313" key="10">
    <source>
        <dbReference type="EMBL" id="RKV61245.1"/>
    </source>
</evidence>
<reference evidence="2 16" key="1">
    <citation type="submission" date="2014-04" db="EMBL/GenBank/DDBJ databases">
        <title>Detecting global and local adaptation in a worldwide sample of Helicobacter pylori genomes.</title>
        <authorList>
            <person name="Montano V."/>
            <person name="Didelot X."/>
            <person name="Foll M."/>
            <person name="Linz B."/>
            <person name="Reinhardt R."/>
            <person name="Suerbaum S."/>
            <person name="Moodley Y."/>
            <person name="Jensen J.D."/>
        </authorList>
    </citation>
    <scope>NUCLEOTIDE SEQUENCE [LARGE SCALE GENOMIC DNA]</scope>
    <source>
        <strain evidence="16">ausabrJ05</strain>
        <strain evidence="2">AusabrJ05</strain>
    </source>
</reference>
<name>A0A024C1W1_HELPX</name>
<reference evidence="19 20" key="7">
    <citation type="submission" date="2018-04" db="EMBL/GenBank/DDBJ databases">
        <title>Complete genome sequences of Helicobacter pylori.</title>
        <authorList>
            <person name="Palau M."/>
            <person name="Minana-Galbis D."/>
        </authorList>
    </citation>
    <scope>NUCLEOTIDE SEQUENCE [LARGE SCALE GENOMIC DNA]</scope>
    <source>
        <strain evidence="10 20">B126</strain>
        <strain evidence="9 19">B712A</strain>
    </source>
</reference>
<dbReference type="RefSeq" id="WP_000584956.1">
    <property type="nucleotide sequence ID" value="NZ_AP017633.1"/>
</dbReference>
<proteinExistence type="predicted"/>
<reference evidence="21 22" key="8">
    <citation type="submission" date="2018-10" db="EMBL/GenBank/DDBJ databases">
        <title>Genetic determinants and prediction of antibiotic resistance phenotypes in Helicobacter pylori.</title>
        <authorList>
            <person name="Wagner K."/>
        </authorList>
    </citation>
    <scope>NUCLEOTIDE SEQUENCE [LARGE SCALE GENOMIC DNA]</scope>
    <source>
        <strain evidence="13 21">ZH117</strain>
        <strain evidence="11 22">ZH15</strain>
        <strain evidence="12 23">ZH97</strain>
    </source>
</reference>